<feature type="compositionally biased region" description="Polar residues" evidence="1">
    <location>
        <begin position="97"/>
        <end position="108"/>
    </location>
</feature>
<evidence type="ECO:0000313" key="2">
    <source>
        <dbReference type="EMBL" id="GFS24563.1"/>
    </source>
</evidence>
<organism evidence="2 3">
    <name type="scientific">Elysia marginata</name>
    <dbReference type="NCBI Taxonomy" id="1093978"/>
    <lineage>
        <taxon>Eukaryota</taxon>
        <taxon>Metazoa</taxon>
        <taxon>Spiralia</taxon>
        <taxon>Lophotrochozoa</taxon>
        <taxon>Mollusca</taxon>
        <taxon>Gastropoda</taxon>
        <taxon>Heterobranchia</taxon>
        <taxon>Euthyneura</taxon>
        <taxon>Panpulmonata</taxon>
        <taxon>Sacoglossa</taxon>
        <taxon>Placobranchoidea</taxon>
        <taxon>Plakobranchidae</taxon>
        <taxon>Elysia</taxon>
    </lineage>
</organism>
<sequence length="144" mass="15718">MPNREWNLGDLREKLTRAPFTQFANRPSGGPRSQFTPAGREGGPALSYKIIKMSLSVYPQPPPYYSSGPPLKTSSKTEHHGNHGFGGSLVSAREGNDSSTMASSANKSPDTETGLHMIGLRNIRDAQTQARRPKTLPRSSRSPR</sequence>
<feature type="compositionally biased region" description="Basic residues" evidence="1">
    <location>
        <begin position="131"/>
        <end position="144"/>
    </location>
</feature>
<feature type="region of interest" description="Disordered" evidence="1">
    <location>
        <begin position="20"/>
        <end position="44"/>
    </location>
</feature>
<gene>
    <name evidence="2" type="ORF">ElyMa_003419000</name>
</gene>
<feature type="region of interest" description="Disordered" evidence="1">
    <location>
        <begin position="60"/>
        <end position="144"/>
    </location>
</feature>
<name>A0AAV4JS72_9GAST</name>
<protein>
    <submittedName>
        <fullName evidence="2">Uncharacterized protein</fullName>
    </submittedName>
</protein>
<keyword evidence="3" id="KW-1185">Reference proteome</keyword>
<dbReference type="EMBL" id="BMAT01007031">
    <property type="protein sequence ID" value="GFS24563.1"/>
    <property type="molecule type" value="Genomic_DNA"/>
</dbReference>
<dbReference type="AlphaFoldDB" id="A0AAV4JS72"/>
<accession>A0AAV4JS72</accession>
<comment type="caution">
    <text evidence="2">The sequence shown here is derived from an EMBL/GenBank/DDBJ whole genome shotgun (WGS) entry which is preliminary data.</text>
</comment>
<reference evidence="2 3" key="1">
    <citation type="journal article" date="2021" name="Elife">
        <title>Chloroplast acquisition without the gene transfer in kleptoplastic sea slugs, Plakobranchus ocellatus.</title>
        <authorList>
            <person name="Maeda T."/>
            <person name="Takahashi S."/>
            <person name="Yoshida T."/>
            <person name="Shimamura S."/>
            <person name="Takaki Y."/>
            <person name="Nagai Y."/>
            <person name="Toyoda A."/>
            <person name="Suzuki Y."/>
            <person name="Arimoto A."/>
            <person name="Ishii H."/>
            <person name="Satoh N."/>
            <person name="Nishiyama T."/>
            <person name="Hasebe M."/>
            <person name="Maruyama T."/>
            <person name="Minagawa J."/>
            <person name="Obokata J."/>
            <person name="Shigenobu S."/>
        </authorList>
    </citation>
    <scope>NUCLEOTIDE SEQUENCE [LARGE SCALE GENOMIC DNA]</scope>
</reference>
<evidence type="ECO:0000313" key="3">
    <source>
        <dbReference type="Proteomes" id="UP000762676"/>
    </source>
</evidence>
<dbReference type="Proteomes" id="UP000762676">
    <property type="component" value="Unassembled WGS sequence"/>
</dbReference>
<proteinExistence type="predicted"/>
<evidence type="ECO:0000256" key="1">
    <source>
        <dbReference type="SAM" id="MobiDB-lite"/>
    </source>
</evidence>